<proteinExistence type="predicted"/>
<dbReference type="AlphaFoldDB" id="A0A0W0FIJ3"/>
<dbReference type="Proteomes" id="UP000054988">
    <property type="component" value="Unassembled WGS sequence"/>
</dbReference>
<name>A0A0W0FIJ3_MONRR</name>
<protein>
    <submittedName>
        <fullName evidence="1">Uncharacterized protein</fullName>
    </submittedName>
</protein>
<organism evidence="1 2">
    <name type="scientific">Moniliophthora roreri</name>
    <name type="common">Frosty pod rot fungus</name>
    <name type="synonym">Monilia roreri</name>
    <dbReference type="NCBI Taxonomy" id="221103"/>
    <lineage>
        <taxon>Eukaryota</taxon>
        <taxon>Fungi</taxon>
        <taxon>Dikarya</taxon>
        <taxon>Basidiomycota</taxon>
        <taxon>Agaricomycotina</taxon>
        <taxon>Agaricomycetes</taxon>
        <taxon>Agaricomycetidae</taxon>
        <taxon>Agaricales</taxon>
        <taxon>Marasmiineae</taxon>
        <taxon>Marasmiaceae</taxon>
        <taxon>Moniliophthora</taxon>
    </lineage>
</organism>
<dbReference type="EMBL" id="LATX01001922">
    <property type="protein sequence ID" value="KTB36143.1"/>
    <property type="molecule type" value="Genomic_DNA"/>
</dbReference>
<comment type="caution">
    <text evidence="1">The sequence shown here is derived from an EMBL/GenBank/DDBJ whole genome shotgun (WGS) entry which is preliminary data.</text>
</comment>
<reference evidence="1 2" key="1">
    <citation type="submission" date="2015-12" db="EMBL/GenBank/DDBJ databases">
        <title>Draft genome sequence of Moniliophthora roreri, the causal agent of frosty pod rot of cacao.</title>
        <authorList>
            <person name="Aime M.C."/>
            <person name="Diaz-Valderrama J.R."/>
            <person name="Kijpornyongpan T."/>
            <person name="Phillips-Mora W."/>
        </authorList>
    </citation>
    <scope>NUCLEOTIDE SEQUENCE [LARGE SCALE GENOMIC DNA]</scope>
    <source>
        <strain evidence="1 2">MCA 2952</strain>
    </source>
</reference>
<accession>A0A0W0FIJ3</accession>
<evidence type="ECO:0000313" key="1">
    <source>
        <dbReference type="EMBL" id="KTB36143.1"/>
    </source>
</evidence>
<evidence type="ECO:0000313" key="2">
    <source>
        <dbReference type="Proteomes" id="UP000054988"/>
    </source>
</evidence>
<gene>
    <name evidence="1" type="ORF">WG66_11304</name>
</gene>
<sequence length="47" mass="5114">MVAAVINGDLNGGLSPILWVSHLPTPRILSHQVFALNSLVTHCVYMQ</sequence>